<dbReference type="InterPro" id="IPR020578">
    <property type="entry name" value="Aminotrans_V_PyrdxlP_BS"/>
</dbReference>
<dbReference type="PROSITE" id="PS00595">
    <property type="entry name" value="AA_TRANSFER_CLASS_5"/>
    <property type="match status" value="1"/>
</dbReference>
<organism evidence="11 12">
    <name type="scientific">Paraglaciecola arctica BSs20135</name>
    <dbReference type="NCBI Taxonomy" id="493475"/>
    <lineage>
        <taxon>Bacteria</taxon>
        <taxon>Pseudomonadati</taxon>
        <taxon>Pseudomonadota</taxon>
        <taxon>Gammaproteobacteria</taxon>
        <taxon>Alteromonadales</taxon>
        <taxon>Alteromonadaceae</taxon>
        <taxon>Paraglaciecola</taxon>
    </lineage>
</organism>
<evidence type="ECO:0000256" key="9">
    <source>
        <dbReference type="RuleBase" id="RU004504"/>
    </source>
</evidence>
<protein>
    <recommendedName>
        <fullName evidence="3">cysteine desulfurase</fullName>
        <ecNumber evidence="3">2.8.1.7</ecNumber>
    </recommendedName>
</protein>
<dbReference type="InterPro" id="IPR036866">
    <property type="entry name" value="RibonucZ/Hydroxyglut_hydro"/>
</dbReference>
<keyword evidence="11" id="KW-0032">Aminotransferase</keyword>
<dbReference type="Pfam" id="PF00266">
    <property type="entry name" value="Aminotran_5"/>
    <property type="match status" value="1"/>
</dbReference>
<dbReference type="AlphaFoldDB" id="K6YUZ4"/>
<dbReference type="SUPFAM" id="SSF56281">
    <property type="entry name" value="Metallo-hydrolase/oxidoreductase"/>
    <property type="match status" value="1"/>
</dbReference>
<dbReference type="RefSeq" id="WP_007622550.1">
    <property type="nucleotide sequence ID" value="NZ_BAEO01000055.1"/>
</dbReference>
<evidence type="ECO:0000256" key="1">
    <source>
        <dbReference type="ARBA" id="ARBA00001933"/>
    </source>
</evidence>
<gene>
    <name evidence="11" type="ORF">GARC_3579</name>
</gene>
<dbReference type="PANTHER" id="PTHR11601">
    <property type="entry name" value="CYSTEINE DESULFURYLASE FAMILY MEMBER"/>
    <property type="match status" value="1"/>
</dbReference>
<accession>K6YUZ4</accession>
<dbReference type="OrthoDB" id="9808002at2"/>
<dbReference type="GO" id="GO:0051536">
    <property type="term" value="F:iron-sulfur cluster binding"/>
    <property type="evidence" value="ECO:0007669"/>
    <property type="project" value="UniProtKB-KW"/>
</dbReference>
<keyword evidence="11" id="KW-0808">Transferase</keyword>
<evidence type="ECO:0000313" key="11">
    <source>
        <dbReference type="EMBL" id="GAC20533.1"/>
    </source>
</evidence>
<sequence>MINLPNTPKQPLSLIYLDANATTQVLPQAAKAALSTMETLFGNPSSSHVTGLQAKQIIEETRQQAKNIIGAGDGKVIFTSGATEGIQTAILSALYSAKKTLDSSKKYCLLYGATEHKAVPESLKHWNNILEINAEVKAIPVNEMGQLDMDFIAKEVPNALIICTMAVNNETGVYQDIQLLDQTIRANNKSTAWMVDCVQALGKTDLNLANTSIDYAPFSGHKLYAPKGIGFMYVKENAPFTAFIAGGGQESGLRSGTENLPGVAALNVIFSMLNGDSKNTFTPLKTLHLFRQQLATALTQAFPKIVFNHSFENSVPTTLNFAIPEFSSKEIMDLFDAANLRVSSGSACSSKVTRSFVLDAMGLPAWQSGSAIRMSFGPAMTQQQIDEACTRIVFAAQALTQSCLTIDTDIIADKIPLEGLIQFKVGGGCSWLYVDKNTKSAIFIDPLPELTERLKTLLTCQDLNLVAVIDTHGHADHQSCRGDIAEDYLAQQQTDILGWPINSKTTIIHGKPYSYIILGDKWLVKVNTPGHTADSISLLLCDPANAATDELVVHYGFCGDLLLMDSLGRTNFSGSSAAAMFTSLQLLKSLIGTDSLICPSHDYNNEFTTSITAEISRNSLLAQVIADEIDSKQFEVQKTLMDTHIVDQSGSEIMCGALIGDCQKVSVREYTSRSLAEALEQPNNMKLIDLREPYEYALQHDKNFENNVPLTQLVEFVQQHKHNKQQQLILVCRSGSRSQLAAQALVRLGFENVGHLKGGYALHQY</sequence>
<keyword evidence="12" id="KW-1185">Reference proteome</keyword>
<dbReference type="STRING" id="493475.GARC_3579"/>
<comment type="caution">
    <text evidence="11">The sequence shown here is derived from an EMBL/GenBank/DDBJ whole genome shotgun (WGS) entry which is preliminary data.</text>
</comment>
<dbReference type="EC" id="2.8.1.7" evidence="3"/>
<dbReference type="GO" id="GO:0046872">
    <property type="term" value="F:metal ion binding"/>
    <property type="evidence" value="ECO:0007669"/>
    <property type="project" value="UniProtKB-KW"/>
</dbReference>
<evidence type="ECO:0000256" key="3">
    <source>
        <dbReference type="ARBA" id="ARBA00012239"/>
    </source>
</evidence>
<evidence type="ECO:0000256" key="4">
    <source>
        <dbReference type="ARBA" id="ARBA00022723"/>
    </source>
</evidence>
<dbReference type="SMART" id="SM00849">
    <property type="entry name" value="Lactamase_B"/>
    <property type="match status" value="1"/>
</dbReference>
<dbReference type="CDD" id="cd00158">
    <property type="entry name" value="RHOD"/>
    <property type="match status" value="1"/>
</dbReference>
<dbReference type="InterPro" id="IPR015421">
    <property type="entry name" value="PyrdxlP-dep_Trfase_major"/>
</dbReference>
<dbReference type="InterPro" id="IPR001279">
    <property type="entry name" value="Metallo-B-lactamas"/>
</dbReference>
<evidence type="ECO:0000256" key="2">
    <source>
        <dbReference type="ARBA" id="ARBA00006490"/>
    </source>
</evidence>
<evidence type="ECO:0000256" key="7">
    <source>
        <dbReference type="ARBA" id="ARBA00023014"/>
    </source>
</evidence>
<dbReference type="PANTHER" id="PTHR11601:SF34">
    <property type="entry name" value="CYSTEINE DESULFURASE"/>
    <property type="match status" value="1"/>
</dbReference>
<dbReference type="InterPro" id="IPR000192">
    <property type="entry name" value="Aminotrans_V_dom"/>
</dbReference>
<dbReference type="Pfam" id="PF00581">
    <property type="entry name" value="Rhodanese"/>
    <property type="match status" value="1"/>
</dbReference>
<dbReference type="GO" id="GO:0031071">
    <property type="term" value="F:cysteine desulfurase activity"/>
    <property type="evidence" value="ECO:0007669"/>
    <property type="project" value="UniProtKB-EC"/>
</dbReference>
<evidence type="ECO:0000256" key="6">
    <source>
        <dbReference type="ARBA" id="ARBA00023004"/>
    </source>
</evidence>
<dbReference type="SUPFAM" id="SSF53383">
    <property type="entry name" value="PLP-dependent transferases"/>
    <property type="match status" value="1"/>
</dbReference>
<dbReference type="Gene3D" id="1.10.260.50">
    <property type="match status" value="1"/>
</dbReference>
<dbReference type="InterPro" id="IPR001763">
    <property type="entry name" value="Rhodanese-like_dom"/>
</dbReference>
<dbReference type="Gene3D" id="3.40.640.10">
    <property type="entry name" value="Type I PLP-dependent aspartate aminotransferase-like (Major domain)"/>
    <property type="match status" value="1"/>
</dbReference>
<keyword evidence="6" id="KW-0408">Iron</keyword>
<comment type="cofactor">
    <cofactor evidence="1 9">
        <name>pyridoxal 5'-phosphate</name>
        <dbReference type="ChEBI" id="CHEBI:597326"/>
    </cofactor>
</comment>
<dbReference type="Proteomes" id="UP000006327">
    <property type="component" value="Unassembled WGS sequence"/>
</dbReference>
<dbReference type="PROSITE" id="PS50206">
    <property type="entry name" value="RHODANESE_3"/>
    <property type="match status" value="1"/>
</dbReference>
<keyword evidence="4" id="KW-0479">Metal-binding</keyword>
<dbReference type="EMBL" id="BAEO01000055">
    <property type="protein sequence ID" value="GAC20533.1"/>
    <property type="molecule type" value="Genomic_DNA"/>
</dbReference>
<dbReference type="GO" id="GO:0008483">
    <property type="term" value="F:transaminase activity"/>
    <property type="evidence" value="ECO:0007669"/>
    <property type="project" value="UniProtKB-KW"/>
</dbReference>
<dbReference type="InterPro" id="IPR015422">
    <property type="entry name" value="PyrdxlP-dep_Trfase_small"/>
</dbReference>
<evidence type="ECO:0000256" key="8">
    <source>
        <dbReference type="ARBA" id="ARBA00050776"/>
    </source>
</evidence>
<proteinExistence type="inferred from homology"/>
<dbReference type="eggNOG" id="COG0607">
    <property type="taxonomic scope" value="Bacteria"/>
</dbReference>
<evidence type="ECO:0000313" key="12">
    <source>
        <dbReference type="Proteomes" id="UP000006327"/>
    </source>
</evidence>
<dbReference type="InterPro" id="IPR015424">
    <property type="entry name" value="PyrdxlP-dep_Trfase"/>
</dbReference>
<dbReference type="InterPro" id="IPR036873">
    <property type="entry name" value="Rhodanese-like_dom_sf"/>
</dbReference>
<name>K6YUZ4_9ALTE</name>
<comment type="catalytic activity">
    <reaction evidence="8">
        <text>(sulfur carrier)-H + L-cysteine = (sulfur carrier)-SH + L-alanine</text>
        <dbReference type="Rhea" id="RHEA:43892"/>
        <dbReference type="Rhea" id="RHEA-COMP:14737"/>
        <dbReference type="Rhea" id="RHEA-COMP:14739"/>
        <dbReference type="ChEBI" id="CHEBI:29917"/>
        <dbReference type="ChEBI" id="CHEBI:35235"/>
        <dbReference type="ChEBI" id="CHEBI:57972"/>
        <dbReference type="ChEBI" id="CHEBI:64428"/>
        <dbReference type="EC" id="2.8.1.7"/>
    </reaction>
</comment>
<dbReference type="eggNOG" id="COG1104">
    <property type="taxonomic scope" value="Bacteria"/>
</dbReference>
<dbReference type="Gene3D" id="3.90.1150.10">
    <property type="entry name" value="Aspartate Aminotransferase, domain 1"/>
    <property type="match status" value="1"/>
</dbReference>
<evidence type="ECO:0000256" key="5">
    <source>
        <dbReference type="ARBA" id="ARBA00022898"/>
    </source>
</evidence>
<feature type="domain" description="Rhodanese" evidence="10">
    <location>
        <begin position="681"/>
        <end position="765"/>
    </location>
</feature>
<keyword evidence="7" id="KW-0411">Iron-sulfur</keyword>
<dbReference type="Gene3D" id="3.40.250.10">
    <property type="entry name" value="Rhodanese-like domain"/>
    <property type="match status" value="1"/>
</dbReference>
<reference evidence="11 12" key="1">
    <citation type="journal article" date="2017" name="Antonie Van Leeuwenhoek">
        <title>Rhizobium rhizosphaerae sp. nov., a novel species isolated from rice rhizosphere.</title>
        <authorList>
            <person name="Zhao J.J."/>
            <person name="Zhang J."/>
            <person name="Zhang R.J."/>
            <person name="Zhang C.W."/>
            <person name="Yin H.Q."/>
            <person name="Zhang X.X."/>
        </authorList>
    </citation>
    <scope>NUCLEOTIDE SEQUENCE [LARGE SCALE GENOMIC DNA]</scope>
    <source>
        <strain evidence="11 12">BSs20135</strain>
    </source>
</reference>
<evidence type="ECO:0000259" key="10">
    <source>
        <dbReference type="PROSITE" id="PS50206"/>
    </source>
</evidence>
<dbReference type="SMART" id="SM00450">
    <property type="entry name" value="RHOD"/>
    <property type="match status" value="1"/>
</dbReference>
<comment type="similarity">
    <text evidence="2">Belongs to the class-V pyridoxal-phosphate-dependent aminotransferase family. NifS/IscS subfamily.</text>
</comment>
<keyword evidence="5" id="KW-0663">Pyridoxal phosphate</keyword>
<dbReference type="SUPFAM" id="SSF52821">
    <property type="entry name" value="Rhodanese/Cell cycle control phosphatase"/>
    <property type="match status" value="1"/>
</dbReference>
<dbReference type="eggNOG" id="COG0491">
    <property type="taxonomic scope" value="Bacteria"/>
</dbReference>
<dbReference type="Gene3D" id="3.60.15.10">
    <property type="entry name" value="Ribonuclease Z/Hydroxyacylglutathione hydrolase-like"/>
    <property type="match status" value="1"/>
</dbReference>